<evidence type="ECO:0000313" key="2">
    <source>
        <dbReference type="Proteomes" id="UP001303046"/>
    </source>
</evidence>
<dbReference type="EMBL" id="JAVFWL010000001">
    <property type="protein sequence ID" value="KAK6731764.1"/>
    <property type="molecule type" value="Genomic_DNA"/>
</dbReference>
<evidence type="ECO:0000313" key="1">
    <source>
        <dbReference type="EMBL" id="KAK6731764.1"/>
    </source>
</evidence>
<organism evidence="1 2">
    <name type="scientific">Necator americanus</name>
    <name type="common">Human hookworm</name>
    <dbReference type="NCBI Taxonomy" id="51031"/>
    <lineage>
        <taxon>Eukaryota</taxon>
        <taxon>Metazoa</taxon>
        <taxon>Ecdysozoa</taxon>
        <taxon>Nematoda</taxon>
        <taxon>Chromadorea</taxon>
        <taxon>Rhabditida</taxon>
        <taxon>Rhabditina</taxon>
        <taxon>Rhabditomorpha</taxon>
        <taxon>Strongyloidea</taxon>
        <taxon>Ancylostomatidae</taxon>
        <taxon>Bunostominae</taxon>
        <taxon>Necator</taxon>
    </lineage>
</organism>
<dbReference type="Proteomes" id="UP001303046">
    <property type="component" value="Unassembled WGS sequence"/>
</dbReference>
<reference evidence="1 2" key="1">
    <citation type="submission" date="2023-08" db="EMBL/GenBank/DDBJ databases">
        <title>A Necator americanus chromosomal reference genome.</title>
        <authorList>
            <person name="Ilik V."/>
            <person name="Petrzelkova K.J."/>
            <person name="Pardy F."/>
            <person name="Fuh T."/>
            <person name="Niatou-Singa F.S."/>
            <person name="Gouil Q."/>
            <person name="Baker L."/>
            <person name="Ritchie M.E."/>
            <person name="Jex A.R."/>
            <person name="Gazzola D."/>
            <person name="Li H."/>
            <person name="Toshio Fujiwara R."/>
            <person name="Zhan B."/>
            <person name="Aroian R.V."/>
            <person name="Pafco B."/>
            <person name="Schwarz E.M."/>
        </authorList>
    </citation>
    <scope>NUCLEOTIDE SEQUENCE [LARGE SCALE GENOMIC DNA]</scope>
    <source>
        <strain evidence="1 2">Aroian</strain>
        <tissue evidence="1">Whole animal</tissue>
    </source>
</reference>
<proteinExistence type="predicted"/>
<protein>
    <submittedName>
        <fullName evidence="1">Uncharacterized protein</fullName>
    </submittedName>
</protein>
<gene>
    <name evidence="1" type="primary">Necator_chrI.g4058</name>
    <name evidence="1" type="ORF">RB195_007929</name>
</gene>
<sequence>MDPVVTARGKVEENFKGVVRCTGRTAHGDDVAKRRKRSRRQRFCSDFRLRMTCHIEIRDQLINSERMRSLDGSKRVSIHRSIDRAVSVISLADCATPAPLKRGGTDFRGSIRIRGRRLWIMEG</sequence>
<accession>A0ABR1BZL1</accession>
<comment type="caution">
    <text evidence="1">The sequence shown here is derived from an EMBL/GenBank/DDBJ whole genome shotgun (WGS) entry which is preliminary data.</text>
</comment>
<name>A0ABR1BZL1_NECAM</name>
<keyword evidence="2" id="KW-1185">Reference proteome</keyword>